<keyword evidence="4" id="KW-1185">Reference proteome</keyword>
<dbReference type="Pfam" id="PF26138">
    <property type="entry name" value="DUF8040"/>
    <property type="match status" value="1"/>
</dbReference>
<protein>
    <recommendedName>
        <fullName evidence="2">DUF8040 domain-containing protein</fullName>
    </recommendedName>
</protein>
<dbReference type="InterPro" id="IPR058353">
    <property type="entry name" value="DUF8040"/>
</dbReference>
<evidence type="ECO:0000313" key="3">
    <source>
        <dbReference type="EMBL" id="KAJ8442243.1"/>
    </source>
</evidence>
<name>A0A9Q1QH33_9CARY</name>
<comment type="caution">
    <text evidence="3">The sequence shown here is derived from an EMBL/GenBank/DDBJ whole genome shotgun (WGS) entry which is preliminary data.</text>
</comment>
<feature type="compositionally biased region" description="Acidic residues" evidence="1">
    <location>
        <begin position="77"/>
        <end position="89"/>
    </location>
</feature>
<feature type="domain" description="DUF8040" evidence="2">
    <location>
        <begin position="263"/>
        <end position="355"/>
    </location>
</feature>
<sequence>MVVPDSAWQEFLERYGGKYKSFQKKMPANLDKMKSAFHGKQAIGEMSFAPGMVGSPSNQTQRSKGKAIDVVEHVGDSDETNEGGSDDDIECLRAEENRSPPKTVHSSRKRKSEGGTSSDGKRQALLSWSSREEEVNQALAFLRTREKGKQQPSLTKKVQARLKQDPEVSVMGTDFIWSVMDYIHQKKEEHLFLDLDDEFVVRYIKSRGMDMDDCTTNIEECEMDEVEDQAVDTVLGYILECYLADRPRTTFKERMPRGIGGEAGSQYTHRLLSGNCPDLCRKVLHLEKDAFTHLVRIFMERGLLEEGHFVKAAEIVAMMLFRLARGASYRETKDRFQHSLLPVGKYHKQVLDGLVQLSAAIIRLYQSQDEVPAEILMKKGFHWPFFKRHKT</sequence>
<feature type="compositionally biased region" description="Basic and acidic residues" evidence="1">
    <location>
        <begin position="90"/>
        <end position="99"/>
    </location>
</feature>
<proteinExistence type="predicted"/>
<dbReference type="EMBL" id="JAKOGI010000144">
    <property type="protein sequence ID" value="KAJ8442243.1"/>
    <property type="molecule type" value="Genomic_DNA"/>
</dbReference>
<dbReference type="Proteomes" id="UP001153076">
    <property type="component" value="Unassembled WGS sequence"/>
</dbReference>
<evidence type="ECO:0000259" key="2">
    <source>
        <dbReference type="Pfam" id="PF26138"/>
    </source>
</evidence>
<gene>
    <name evidence="3" type="ORF">Cgig2_005183</name>
</gene>
<reference evidence="3" key="1">
    <citation type="submission" date="2022-04" db="EMBL/GenBank/DDBJ databases">
        <title>Carnegiea gigantea Genome sequencing and assembly v2.</title>
        <authorList>
            <person name="Copetti D."/>
            <person name="Sanderson M.J."/>
            <person name="Burquez A."/>
            <person name="Wojciechowski M.F."/>
        </authorList>
    </citation>
    <scope>NUCLEOTIDE SEQUENCE</scope>
    <source>
        <strain evidence="3">SGP5-SGP5p</strain>
        <tissue evidence="3">Aerial part</tissue>
    </source>
</reference>
<accession>A0A9Q1QH33</accession>
<feature type="region of interest" description="Disordered" evidence="1">
    <location>
        <begin position="73"/>
        <end position="129"/>
    </location>
</feature>
<organism evidence="3 4">
    <name type="scientific">Carnegiea gigantea</name>
    <dbReference type="NCBI Taxonomy" id="171969"/>
    <lineage>
        <taxon>Eukaryota</taxon>
        <taxon>Viridiplantae</taxon>
        <taxon>Streptophyta</taxon>
        <taxon>Embryophyta</taxon>
        <taxon>Tracheophyta</taxon>
        <taxon>Spermatophyta</taxon>
        <taxon>Magnoliopsida</taxon>
        <taxon>eudicotyledons</taxon>
        <taxon>Gunneridae</taxon>
        <taxon>Pentapetalae</taxon>
        <taxon>Caryophyllales</taxon>
        <taxon>Cactineae</taxon>
        <taxon>Cactaceae</taxon>
        <taxon>Cactoideae</taxon>
        <taxon>Echinocereeae</taxon>
        <taxon>Carnegiea</taxon>
    </lineage>
</organism>
<dbReference type="AlphaFoldDB" id="A0A9Q1QH33"/>
<feature type="region of interest" description="Disordered" evidence="1">
    <location>
        <begin position="47"/>
        <end position="66"/>
    </location>
</feature>
<evidence type="ECO:0000256" key="1">
    <source>
        <dbReference type="SAM" id="MobiDB-lite"/>
    </source>
</evidence>
<evidence type="ECO:0000313" key="4">
    <source>
        <dbReference type="Proteomes" id="UP001153076"/>
    </source>
</evidence>